<name>Q6ASB9_DESPS</name>
<dbReference type="EMBL" id="CR522870">
    <property type="protein sequence ID" value="CAG34744.1"/>
    <property type="molecule type" value="Genomic_DNA"/>
</dbReference>
<gene>
    <name evidence="2" type="ordered locus">DP0015</name>
</gene>
<organism evidence="2 3">
    <name type="scientific">Desulfotalea psychrophila (strain LSv54 / DSM 12343)</name>
    <dbReference type="NCBI Taxonomy" id="177439"/>
    <lineage>
        <taxon>Bacteria</taxon>
        <taxon>Pseudomonadati</taxon>
        <taxon>Thermodesulfobacteriota</taxon>
        <taxon>Desulfobulbia</taxon>
        <taxon>Desulfobulbales</taxon>
        <taxon>Desulfocapsaceae</taxon>
        <taxon>Desulfotalea</taxon>
    </lineage>
</organism>
<evidence type="ECO:0000259" key="1">
    <source>
        <dbReference type="Pfam" id="PF00852"/>
    </source>
</evidence>
<dbReference type="RefSeq" id="WP_011187260.1">
    <property type="nucleotide sequence ID" value="NC_006138.1"/>
</dbReference>
<keyword evidence="3" id="KW-1185">Reference proteome</keyword>
<dbReference type="SUPFAM" id="SSF53756">
    <property type="entry name" value="UDP-Glycosyltransferase/glycogen phosphorylase"/>
    <property type="match status" value="1"/>
</dbReference>
<dbReference type="Proteomes" id="UP000000602">
    <property type="component" value="Chromosome"/>
</dbReference>
<reference evidence="3" key="1">
    <citation type="journal article" date="2004" name="Environ. Microbiol.">
        <title>The genome of Desulfotalea psychrophila, a sulfate-reducing bacterium from permanently cold Arctic sediments.</title>
        <authorList>
            <person name="Rabus R."/>
            <person name="Ruepp A."/>
            <person name="Frickey T."/>
            <person name="Rattei T."/>
            <person name="Fartmann B."/>
            <person name="Stark M."/>
            <person name="Bauer M."/>
            <person name="Zibat A."/>
            <person name="Lombardot T."/>
            <person name="Becker I."/>
            <person name="Amann J."/>
            <person name="Gellner K."/>
            <person name="Teeling H."/>
            <person name="Leuschner W.D."/>
            <person name="Gloeckner F.-O."/>
            <person name="Lupas A.N."/>
            <person name="Amann R."/>
            <person name="Klenk H.-P."/>
        </authorList>
    </citation>
    <scope>NUCLEOTIDE SEQUENCE [LARGE SCALE GENOMIC DNA]</scope>
    <source>
        <strain evidence="3">DSM 12343 / LSv54</strain>
    </source>
</reference>
<dbReference type="KEGG" id="dps:DP0015"/>
<dbReference type="Pfam" id="PF00852">
    <property type="entry name" value="Glyco_transf_10"/>
    <property type="match status" value="1"/>
</dbReference>
<dbReference type="HOGENOM" id="CLU_2179610_0_0_7"/>
<proteinExistence type="predicted"/>
<dbReference type="InterPro" id="IPR055270">
    <property type="entry name" value="Glyco_tran_10_C"/>
</dbReference>
<dbReference type="eggNOG" id="ENOG5031UV7">
    <property type="taxonomic scope" value="Bacteria"/>
</dbReference>
<protein>
    <recommendedName>
        <fullName evidence="1">Fucosyltransferase C-terminal domain-containing protein</fullName>
    </recommendedName>
</protein>
<evidence type="ECO:0000313" key="3">
    <source>
        <dbReference type="Proteomes" id="UP000000602"/>
    </source>
</evidence>
<dbReference type="AlphaFoldDB" id="Q6ASB9"/>
<feature type="domain" description="Fucosyltransferase C-terminal" evidence="1">
    <location>
        <begin position="2"/>
        <end position="35"/>
    </location>
</feature>
<sequence length="109" mass="12430">MFNICPENSPAKGYVTEKIFEAIEAGAIPVYWGGAEPEPGVLNPRRIIFWQLDSDNRESLALIEKIYREETVREKFLKEPVFTENAACEIYAYFQVLKGDIAGMLGRKQ</sequence>
<dbReference type="STRING" id="177439.DP0015"/>
<dbReference type="Gene3D" id="3.40.50.11660">
    <property type="entry name" value="Glycosyl transferase family 10, C-terminal domain"/>
    <property type="match status" value="1"/>
</dbReference>
<dbReference type="InterPro" id="IPR038577">
    <property type="entry name" value="GT10-like_C_sf"/>
</dbReference>
<accession>Q6ASB9</accession>
<evidence type="ECO:0000313" key="2">
    <source>
        <dbReference type="EMBL" id="CAG34744.1"/>
    </source>
</evidence>